<feature type="transmembrane region" description="Helical" evidence="2">
    <location>
        <begin position="46"/>
        <end position="68"/>
    </location>
</feature>
<reference evidence="4" key="2">
    <citation type="submission" date="2011-04" db="EMBL/GenBank/DDBJ databases">
        <authorList>
            <person name="Genoscope - CEA"/>
        </authorList>
    </citation>
    <scope>NUCLEOTIDE SEQUENCE</scope>
    <source>
        <strain evidence="4">R24</strain>
    </source>
</reference>
<evidence type="ECO:0000256" key="1">
    <source>
        <dbReference type="SAM" id="MobiDB-lite"/>
    </source>
</evidence>
<dbReference type="InterPro" id="IPR008638">
    <property type="entry name" value="FhaB/CdiA-like_TPS"/>
</dbReference>
<dbReference type="Gene3D" id="2.160.20.10">
    <property type="entry name" value="Single-stranded right-handed beta-helix, Pectin lyase-like"/>
    <property type="match status" value="1"/>
</dbReference>
<dbReference type="RefSeq" id="WP_231649404.1">
    <property type="nucleotide sequence ID" value="NZ_CP115944.1"/>
</dbReference>
<keyword evidence="2" id="KW-1133">Transmembrane helix</keyword>
<dbReference type="InterPro" id="IPR012334">
    <property type="entry name" value="Pectin_lyas_fold"/>
</dbReference>
<dbReference type="InterPro" id="IPR010069">
    <property type="entry name" value="CdiA_FHA1_rpt"/>
</dbReference>
<dbReference type="InterPro" id="IPR008619">
    <property type="entry name" value="Filamentous_hemagglutn_rpt"/>
</dbReference>
<feature type="region of interest" description="Disordered" evidence="1">
    <location>
        <begin position="1989"/>
        <end position="2035"/>
    </location>
</feature>
<dbReference type="NCBIfam" id="TIGR01731">
    <property type="entry name" value="fil_hemag_20aa"/>
    <property type="match status" value="17"/>
</dbReference>
<feature type="compositionally biased region" description="Polar residues" evidence="1">
    <location>
        <begin position="1996"/>
        <end position="2023"/>
    </location>
</feature>
<accession>G3A3M6</accession>
<feature type="region of interest" description="Disordered" evidence="1">
    <location>
        <begin position="2981"/>
        <end position="3005"/>
    </location>
</feature>
<evidence type="ECO:0000256" key="2">
    <source>
        <dbReference type="SAM" id="Phobius"/>
    </source>
</evidence>
<gene>
    <name evidence="4" type="ORF">RALSY_30227</name>
</gene>
<dbReference type="SUPFAM" id="SSF51126">
    <property type="entry name" value="Pectin lyase-like"/>
    <property type="match status" value="1"/>
</dbReference>
<organism evidence="4">
    <name type="scientific">Ralstonia syzygii R24</name>
    <dbReference type="NCBI Taxonomy" id="907261"/>
    <lineage>
        <taxon>Bacteria</taxon>
        <taxon>Pseudomonadati</taxon>
        <taxon>Pseudomonadota</taxon>
        <taxon>Betaproteobacteria</taxon>
        <taxon>Burkholderiales</taxon>
        <taxon>Burkholderiaceae</taxon>
        <taxon>Ralstonia</taxon>
        <taxon>Ralstonia solanacearum species complex</taxon>
    </lineage>
</organism>
<dbReference type="Pfam" id="PF05860">
    <property type="entry name" value="TPS"/>
    <property type="match status" value="1"/>
</dbReference>
<feature type="region of interest" description="Disordered" evidence="1">
    <location>
        <begin position="1"/>
        <end position="38"/>
    </location>
</feature>
<dbReference type="EMBL" id="FR854088">
    <property type="protein sequence ID" value="CCA88485.1"/>
    <property type="molecule type" value="Genomic_DNA"/>
</dbReference>
<evidence type="ECO:0000313" key="4">
    <source>
        <dbReference type="EMBL" id="CCA88485.1"/>
    </source>
</evidence>
<dbReference type="InterPro" id="IPR049271">
    <property type="entry name" value="DUF6862"/>
</dbReference>
<keyword evidence="2" id="KW-0472">Membrane</keyword>
<dbReference type="Pfam" id="PF21726">
    <property type="entry name" value="DUF6862"/>
    <property type="match status" value="1"/>
</dbReference>
<sequence>MRQPIPARARAALEQPRAVAPQQEQHSIPAGTADTVSRHDRARRSFVARSVAAAVALLSWLGPVQVSWQTARQSAATIAQRGAASDGRDSPFTSWLTTGRLLVRWGLRQAQAGAITDPTAPIRFTPTLTQTTGANGGVPVINVTTPNASGLSYNLLRSLTVDGVGLILNNSLLGGGTFLGGNVGGNANLTGSGPASTILTQVTGTDPIRINGTVEVFGSPASVIFAAPAGVYTQGTGFTNAPRVTLSTGTPQFLNGNGANVPFDQASAVGFLVGSGRIQIDPAAGSTAGAGIEGTVGAINLIGQTVGINAPLYAGNQINVIAGNQQVAPVATGTGRAGSDWQVSGTGANAAANSPSAQNGLAIDATAFGAMTAGQIKLISTAQGLGVRAAGDLAVNTSSVNIDANGDVSVGNVYGQQSVGITTTGAVATSGAVRAQQDVMISAGGDVTVGGSAQAGRDLTLKAGGNIAGPGNLSAVNALNVSAGNSVNLGGNLNAASIAVTAQGKDGTGDIALGGNVASPGAIALNAARDTTVTGQLTGGSGVSVNAGRNLSVSGAAGSVGDLSLVAAAGSVSTTGSVTTQGNLTASAGQDVHLGGITAANGHVAIQANAGNITTAGTLTAAQDLALAAGQNATLGAATQAGGNLTVTAGNTVGGAGNLTASKAIDVQAGGSIDVSGNVTANRIAMRAAGRDGAGDIRLGGNVGAPGTVTLNAARDTTIAGSVVSDSDLNLATQRNLNIGGTVGSTTGNVSLTARTGAVTTQGAVITPGNLAVSSGTDTSLGGLVSAAGTASVNAGGNLSTAGQIGSNGTLTLNAGQNLTIGGQVGSGADATLQAGSNITVNGALTSTGNAGVSAGQSIALAGDVAAGGNATLDASQTVTGPGSLSAAQTAKVTGGSIDLGGQVKGKQVALTANGSGTLGDVRLGGAVSAPGSVTISAMRDATLGGNAIAGGDLTATAGRNLTVNGAAGSAGGNVNLNAQAGQLASTGSILAYQGDVNATAGQDLNVGGSVYAGRNASLAAQSGNATVSGNLTSLGKTSVGSGQNTALSGQVKTGGDLQASAANALSVAQLNYVGGNATLRGNDITVGSSAGQSNAVQGTLDAVASRGLTLTGNSSTGAMNLGGATITNQGSTLATQQATINGGMVTNTGTLAANRLTVSATDMVNRGTVGGQAVNLNATHGLDNASGLIVGAQTLNVTTGALTSNQGGTFFGGDLTGKLPTTGNLTFTVNGGAGSFNNAGGQMLAGNNLTLNTPNQAFDPSAASTGTLNANSTLTLSIQSINNTGTWNVQGSNVAINAAQGITNSGTIQKAGDLSLSTGGTLANSGQIVGGSNVALAAGTLTNTGTIHADGNLALSGNVRNAGTAEALGNIAVTGSNYDNQGGKTQANGDIRFDIGGTLNNVGSVIGANGNVHIAAQSVLNDRTAPVDAGSSISKVVNDALLNSTVIGSYSPWVYGGSCDTCSAFVAGAPVNATISDLVRNSDGSIPLVTGSIPVYVGGGDNGASLTYVDAWHLGATPGSGYQSRSLALPTVDRTIVRQADGTAGQIVSRGALDITAASLSNQGGLIQAGKDITLNVGSLNNGRSATLVNSVTDAVNAGELAAFFAQINAIVQSGTDGVSRTLMFGQPMSLCSRDDCGAPAPTAAELALGTAVDGSKVSAPVQTTVTYTLGKAGQIVSGGNLSLTGSGDLTNAGDVAAVGKVTITAAGTFTNQGTYVSSVTTTAGCLPGAITCREGGAHVDTLNYQQTPNTVAAGDTLTVNAANIQNLNGTLAAVGNVTLTAAGTVTNRAGAIQSTAGDVSITAPTVVNTTMTPVTLHKSYGNMNPSYAGGCNAGGTYKESQCASDQTTAAGPAGVISAARDVNLSGTTLTNNGALITGGRNVTVNMAGNVDNNSIALNASWYGHWVEETGMFSSDKRHETNGVAVLGNLASGIQAGNVLSVTSGGRTVNTGNLLGSTVDLTSAALVNGITSPSQPTPPSVAGQQVISLAPPSAPSGTLPTASNAGTGPTAQSAGATPTTSGVSGGAPQASVTPAQTPVWNFQPAIVTTPSAPGSKQVSWHFNAPAAGIAVSASASSVSSTTYVNPNPATAVLAGVTPDSLLSQLPADLRPGGTPFYYDPFTENQKLQQAALAQTGQSSFINGLSYDSQNRLSVTDQEKLILYGNAADYAKAHSIQLGRALTQQQIAQLDKPMLWYVTQQVPDPNCNTVASMACPMVSALVPQLYLPAGYADAITQPAGGMIAGTNVNVNVDGTLRNSGQIVAGDALNVHAGTIDARPNVVNVGTSAYQVEGGWLEVSGTQVQPGGFMSAVNLNITANAINAINEAFIVRNADGTTNREASNALVAQLKANLGLNYTSGTVKDDIHQNFIKEDGPLPGWVGAVVAVAISIVTAGAGAGLMAIMMAGMLSSVASQALTTGKVNLGQALEAGAISVVTAGLTQGALSALNLSSVGASTIGNNIATGSWAAAQSNLGSYFAASVVRSAISAGVSTVAYGGSFGQAFANGMVQSAAALGANAIGTLSPGIGEVNASTNSIVGNILGHVALGCAISSMQGTGCAGGAAGGFAGSVVAPLVGSGLYSGASGENRAIDAATVAIAGLAGGAIAQAIGGDATAGASTGQNAATNNWLEHRAPFKGAYSEQERRDRAAAACKDDPKQCDVANDWDAKSRQRDADLQAACANPSSDACRGAIAVAKAAGNNIVFAGGKVYAFGPNEPAARSLEPSPAAKTLDTMVGSPLAGIFGGVPYFKSNADPAAGYYFAQYGMALEGIGAGVLGLPTGPLAGPGWRATLESPNTLYVGSGAGSALPTWTNVAGPYSVIGQGGGAATTVQAGAGYAANDVLRVGSTNGSSNSAATIGQSAANNPFALTSAELAGGGTIINVNPADLRWTQTTAGGNGRADALRQSIAQNGYSGAPIDVIQTAAGIVTVDHTRAAVALEQGITSIPARVHLPSDPLPADMAGRFGSATTWGEAAAYRAANQRPPLPPTGTTTPPKLPVPKIGG</sequence>
<feature type="compositionally biased region" description="Low complexity" evidence="1">
    <location>
        <begin position="2990"/>
        <end position="3005"/>
    </location>
</feature>
<keyword evidence="2" id="KW-0812">Transmembrane</keyword>
<evidence type="ECO:0000259" key="3">
    <source>
        <dbReference type="SMART" id="SM00912"/>
    </source>
</evidence>
<dbReference type="NCBIfam" id="TIGR01901">
    <property type="entry name" value="adhes_NPXG"/>
    <property type="match status" value="1"/>
</dbReference>
<dbReference type="Pfam" id="PF05594">
    <property type="entry name" value="Fil_haemagg"/>
    <property type="match status" value="15"/>
</dbReference>
<protein>
    <submittedName>
        <fullName evidence="4">Putative hemagglutinin-related protein</fullName>
    </submittedName>
</protein>
<dbReference type="InterPro" id="IPR011050">
    <property type="entry name" value="Pectin_lyase_fold/virulence"/>
</dbReference>
<dbReference type="SMART" id="SM00912">
    <property type="entry name" value="Haemagg_act"/>
    <property type="match status" value="1"/>
</dbReference>
<proteinExistence type="predicted"/>
<reference evidence="4" key="1">
    <citation type="journal article" date="2011" name="PLoS ONE">
        <title>Ralstonia syzygii, the Blood Disease Bacterium and some Asian R. solanacearum strains form a single genomic species despite divergent lifestyles.</title>
        <authorList>
            <person name="Remenant B."/>
            <person name="de Cambiaire J.C."/>
            <person name="Cellier G."/>
            <person name="Jacobs J.M."/>
            <person name="Mangenot S."/>
            <person name="Barbe V."/>
            <person name="Lajus A."/>
            <person name="Vallenet D."/>
            <person name="Medigue C."/>
            <person name="Fegan M."/>
            <person name="Allen C."/>
            <person name="Prior P."/>
        </authorList>
    </citation>
    <scope>NUCLEOTIDE SEQUENCE</scope>
    <source>
        <strain evidence="4">R24</strain>
    </source>
</reference>
<name>G3A3M6_9RALS</name>
<feature type="domain" description="Filamentous haemagglutinin FhaB/tRNA nuclease CdiA-like TPS" evidence="3">
    <location>
        <begin position="135"/>
        <end position="256"/>
    </location>
</feature>